<evidence type="ECO:0000313" key="8">
    <source>
        <dbReference type="EMBL" id="OAA69417.1"/>
    </source>
</evidence>
<dbReference type="Proteomes" id="UP000076881">
    <property type="component" value="Unassembled WGS sequence"/>
</dbReference>
<dbReference type="GO" id="GO:0016491">
    <property type="term" value="F:oxidoreductase activity"/>
    <property type="evidence" value="ECO:0007669"/>
    <property type="project" value="InterPro"/>
</dbReference>
<accession>A0A168AZR7</accession>
<dbReference type="GO" id="GO:0008610">
    <property type="term" value="P:lipid biosynthetic process"/>
    <property type="evidence" value="ECO:0007669"/>
    <property type="project" value="InterPro"/>
</dbReference>
<feature type="transmembrane region" description="Helical" evidence="6">
    <location>
        <begin position="41"/>
        <end position="61"/>
    </location>
</feature>
<dbReference type="GO" id="GO:0016020">
    <property type="term" value="C:membrane"/>
    <property type="evidence" value="ECO:0007669"/>
    <property type="project" value="UniProtKB-SubCell"/>
</dbReference>
<dbReference type="OrthoDB" id="4863387at2759"/>
<keyword evidence="9" id="KW-1185">Reference proteome</keyword>
<keyword evidence="3 6" id="KW-1133">Transmembrane helix</keyword>
<dbReference type="InterPro" id="IPR050307">
    <property type="entry name" value="Sterol_Desaturase_Related"/>
</dbReference>
<dbReference type="PANTHER" id="PTHR11863">
    <property type="entry name" value="STEROL DESATURASE"/>
    <property type="match status" value="1"/>
</dbReference>
<evidence type="ECO:0000313" key="9">
    <source>
        <dbReference type="Proteomes" id="UP000076881"/>
    </source>
</evidence>
<name>A0A168AZR7_CORDF</name>
<reference evidence="8 9" key="1">
    <citation type="journal article" date="2016" name="Genome Biol. Evol.">
        <title>Divergent and convergent evolution of fungal pathogenicity.</title>
        <authorList>
            <person name="Shang Y."/>
            <person name="Xiao G."/>
            <person name="Zheng P."/>
            <person name="Cen K."/>
            <person name="Zhan S."/>
            <person name="Wang C."/>
        </authorList>
    </citation>
    <scope>NUCLEOTIDE SEQUENCE [LARGE SCALE GENOMIC DNA]</scope>
    <source>
        <strain evidence="8 9">RCEF 1005</strain>
    </source>
</reference>
<evidence type="ECO:0000256" key="3">
    <source>
        <dbReference type="ARBA" id="ARBA00022989"/>
    </source>
</evidence>
<evidence type="ECO:0000256" key="2">
    <source>
        <dbReference type="ARBA" id="ARBA00022692"/>
    </source>
</evidence>
<protein>
    <submittedName>
        <fullName evidence="8">Fatty acid hydroxylase</fullName>
    </submittedName>
</protein>
<proteinExistence type="predicted"/>
<gene>
    <name evidence="8" type="ORF">LEL_10293</name>
</gene>
<comment type="subcellular location">
    <subcellularLocation>
        <location evidence="1">Membrane</location>
    </subcellularLocation>
</comment>
<feature type="transmembrane region" description="Helical" evidence="6">
    <location>
        <begin position="118"/>
        <end position="138"/>
    </location>
</feature>
<keyword evidence="4 6" id="KW-0472">Membrane</keyword>
<feature type="domain" description="Fatty acid hydroxylase" evidence="7">
    <location>
        <begin position="166"/>
        <end position="312"/>
    </location>
</feature>
<feature type="transmembrane region" description="Helical" evidence="6">
    <location>
        <begin position="67"/>
        <end position="84"/>
    </location>
</feature>
<dbReference type="GO" id="GO:0005506">
    <property type="term" value="F:iron ion binding"/>
    <property type="evidence" value="ECO:0007669"/>
    <property type="project" value="InterPro"/>
</dbReference>
<evidence type="ECO:0000259" key="7">
    <source>
        <dbReference type="Pfam" id="PF04116"/>
    </source>
</evidence>
<evidence type="ECO:0000256" key="5">
    <source>
        <dbReference type="SAM" id="MobiDB-lite"/>
    </source>
</evidence>
<keyword evidence="2 6" id="KW-0812">Transmembrane</keyword>
<feature type="region of interest" description="Disordered" evidence="5">
    <location>
        <begin position="1"/>
        <end position="21"/>
    </location>
</feature>
<evidence type="ECO:0000256" key="4">
    <source>
        <dbReference type="ARBA" id="ARBA00023136"/>
    </source>
</evidence>
<sequence>MHKKPPHMARPSPVAERTSPPMFSKDVRMPYISEWSQHRIILLYSMMPLAVIQLLVAVGFFSTATPWLQHVAVFFIYYLSYLASMKQQGRAFKAVAAQTGYLDGDASVRDGLPRGSRFKVLVVIPVVLGTMRVAMLLLLTCNIHEPPLHHITRQGWWISLYFTVSIYCLVLDFWYYLVHRILHELRPLWRFHRTHHTTKHPNMRLAAYADVEQEFFDAVGAPLLAYVSIRAAGIPLDLYSWWICLQYVSHTEIMGHSGLRAYLRAPLTLAWLLRIINAELVVEDHDLHHRHGWRQAHNYGKQSRLWDRIFGTCSSRIETVPENIDWNWKIDLPLY</sequence>
<evidence type="ECO:0000256" key="6">
    <source>
        <dbReference type="SAM" id="Phobius"/>
    </source>
</evidence>
<dbReference type="InterPro" id="IPR006694">
    <property type="entry name" value="Fatty_acid_hydroxylase"/>
</dbReference>
<organism evidence="8 9">
    <name type="scientific">Akanthomyces lecanii RCEF 1005</name>
    <dbReference type="NCBI Taxonomy" id="1081108"/>
    <lineage>
        <taxon>Eukaryota</taxon>
        <taxon>Fungi</taxon>
        <taxon>Dikarya</taxon>
        <taxon>Ascomycota</taxon>
        <taxon>Pezizomycotina</taxon>
        <taxon>Sordariomycetes</taxon>
        <taxon>Hypocreomycetidae</taxon>
        <taxon>Hypocreales</taxon>
        <taxon>Cordycipitaceae</taxon>
        <taxon>Akanthomyces</taxon>
        <taxon>Cordyceps confragosa</taxon>
    </lineage>
</organism>
<evidence type="ECO:0000256" key="1">
    <source>
        <dbReference type="ARBA" id="ARBA00004370"/>
    </source>
</evidence>
<comment type="caution">
    <text evidence="8">The sequence shown here is derived from an EMBL/GenBank/DDBJ whole genome shotgun (WGS) entry which is preliminary data.</text>
</comment>
<dbReference type="AlphaFoldDB" id="A0A168AZR7"/>
<dbReference type="Pfam" id="PF04116">
    <property type="entry name" value="FA_hydroxylase"/>
    <property type="match status" value="1"/>
</dbReference>
<dbReference type="EMBL" id="AZHF01000011">
    <property type="protein sequence ID" value="OAA69417.1"/>
    <property type="molecule type" value="Genomic_DNA"/>
</dbReference>
<feature type="transmembrane region" description="Helical" evidence="6">
    <location>
        <begin position="158"/>
        <end position="178"/>
    </location>
</feature>
<dbReference type="STRING" id="1081108.A0A168AZR7"/>